<protein>
    <submittedName>
        <fullName evidence="1">Uncharacterized protein</fullName>
    </submittedName>
</protein>
<keyword evidence="2" id="KW-1185">Reference proteome</keyword>
<dbReference type="Gene3D" id="3.90.1150.210">
    <property type="entry name" value="F-actin capping protein, beta subunit"/>
    <property type="match status" value="1"/>
</dbReference>
<proteinExistence type="predicted"/>
<gene>
    <name evidence="1" type="ORF">RIF29_05912</name>
</gene>
<dbReference type="EMBL" id="JAYWIO010000001">
    <property type="protein sequence ID" value="KAK7291049.1"/>
    <property type="molecule type" value="Genomic_DNA"/>
</dbReference>
<reference evidence="1 2" key="1">
    <citation type="submission" date="2024-01" db="EMBL/GenBank/DDBJ databases">
        <title>The genomes of 5 underutilized Papilionoideae crops provide insights into root nodulation and disease resistanc.</title>
        <authorList>
            <person name="Yuan L."/>
        </authorList>
    </citation>
    <scope>NUCLEOTIDE SEQUENCE [LARGE SCALE GENOMIC DNA]</scope>
    <source>
        <strain evidence="1">ZHUSHIDOU_FW_LH</strain>
        <tissue evidence="1">Leaf</tissue>
    </source>
</reference>
<sequence>MVEKEVAAVGSGSCEMVVWFRFRFRCRSDGGLVLISIGGETVPMEDERKKREYCNKVCSAKAKYHGIEGAESKPRSRPCNGAKFRRWNPILRMDAHANTHVKNDTKILNQIKKSIRVLRAAADTKKGSNNIPLEHFLGYMWRLSECSHSCNRLVHYYVQSHNQINEYRDRVILPSASKKHRRPITTCVKVLDMTGLKLSALNQIKMSMKLSVADGHLCNMGRMIEEMESKLRYSLDQFEPWVWSNFRWETPGLQLSSVGSDRMSRILDKPDPGTGW</sequence>
<evidence type="ECO:0000313" key="2">
    <source>
        <dbReference type="Proteomes" id="UP001372338"/>
    </source>
</evidence>
<dbReference type="Proteomes" id="UP001372338">
    <property type="component" value="Unassembled WGS sequence"/>
</dbReference>
<dbReference type="InterPro" id="IPR042276">
    <property type="entry name" value="CapZ_alpha/beta_2"/>
</dbReference>
<dbReference type="SUPFAM" id="SSF52087">
    <property type="entry name" value="CRAL/TRIO domain"/>
    <property type="match status" value="1"/>
</dbReference>
<dbReference type="PANTHER" id="PTHR46226:SF6">
    <property type="entry name" value="SEC14P-LIKE PHOSPHATIDYLINOSITOL TRANSFER FAMILY PROTEIN"/>
    <property type="match status" value="1"/>
</dbReference>
<name>A0AAN9PB72_CROPI</name>
<comment type="caution">
    <text evidence="1">The sequence shown here is derived from an EMBL/GenBank/DDBJ whole genome shotgun (WGS) entry which is preliminary data.</text>
</comment>
<evidence type="ECO:0000313" key="1">
    <source>
        <dbReference type="EMBL" id="KAK7291049.1"/>
    </source>
</evidence>
<dbReference type="AlphaFoldDB" id="A0AAN9PB72"/>
<dbReference type="InterPro" id="IPR036865">
    <property type="entry name" value="CRAL-TRIO_dom_sf"/>
</dbReference>
<organism evidence="1 2">
    <name type="scientific">Crotalaria pallida</name>
    <name type="common">Smooth rattlebox</name>
    <name type="synonym">Crotalaria striata</name>
    <dbReference type="NCBI Taxonomy" id="3830"/>
    <lineage>
        <taxon>Eukaryota</taxon>
        <taxon>Viridiplantae</taxon>
        <taxon>Streptophyta</taxon>
        <taxon>Embryophyta</taxon>
        <taxon>Tracheophyta</taxon>
        <taxon>Spermatophyta</taxon>
        <taxon>Magnoliopsida</taxon>
        <taxon>eudicotyledons</taxon>
        <taxon>Gunneridae</taxon>
        <taxon>Pentapetalae</taxon>
        <taxon>rosids</taxon>
        <taxon>fabids</taxon>
        <taxon>Fabales</taxon>
        <taxon>Fabaceae</taxon>
        <taxon>Papilionoideae</taxon>
        <taxon>50 kb inversion clade</taxon>
        <taxon>genistoids sensu lato</taxon>
        <taxon>core genistoids</taxon>
        <taxon>Crotalarieae</taxon>
        <taxon>Crotalaria</taxon>
    </lineage>
</organism>
<accession>A0AAN9PB72</accession>
<dbReference type="PANTHER" id="PTHR46226">
    <property type="entry name" value="CRAL-TRIO DOMAIN-CONTAINING PROTEIN"/>
    <property type="match status" value="1"/>
</dbReference>